<comment type="caution">
    <text evidence="2">The sequence shown here is derived from an EMBL/GenBank/DDBJ whole genome shotgun (WGS) entry which is preliminary data.</text>
</comment>
<feature type="compositionally biased region" description="Polar residues" evidence="1">
    <location>
        <begin position="143"/>
        <end position="169"/>
    </location>
</feature>
<sequence length="187" mass="20023">METKIIYTYFSGGHSRLVDILSQRRMGDIDCGGCDCGDCDCGGCDCDCGDCNCGCDDCKCDCCDDCCKILTCNGCTCDCCGGDGDGCGGCLPAYFCCITSDWDCCNNSRSGNATTSQQCRYASTSQIENNQNGRKQERKLNGAVTTQNKTNQNGRKQESKQNGAVTKQPPSYDEAVSINPPITEQPV</sequence>
<evidence type="ECO:0000313" key="3">
    <source>
        <dbReference type="Proteomes" id="UP000596742"/>
    </source>
</evidence>
<reference evidence="2" key="1">
    <citation type="submission" date="2018-11" db="EMBL/GenBank/DDBJ databases">
        <authorList>
            <person name="Alioto T."/>
            <person name="Alioto T."/>
        </authorList>
    </citation>
    <scope>NUCLEOTIDE SEQUENCE</scope>
</reference>
<dbReference type="AlphaFoldDB" id="A0A8B6HQK5"/>
<keyword evidence="3" id="KW-1185">Reference proteome</keyword>
<dbReference type="EMBL" id="UYJE01010453">
    <property type="protein sequence ID" value="VDI83290.1"/>
    <property type="molecule type" value="Genomic_DNA"/>
</dbReference>
<name>A0A8B6HQK5_MYTGA</name>
<evidence type="ECO:0000313" key="2">
    <source>
        <dbReference type="EMBL" id="VDI83290.1"/>
    </source>
</evidence>
<organism evidence="2 3">
    <name type="scientific">Mytilus galloprovincialis</name>
    <name type="common">Mediterranean mussel</name>
    <dbReference type="NCBI Taxonomy" id="29158"/>
    <lineage>
        <taxon>Eukaryota</taxon>
        <taxon>Metazoa</taxon>
        <taxon>Spiralia</taxon>
        <taxon>Lophotrochozoa</taxon>
        <taxon>Mollusca</taxon>
        <taxon>Bivalvia</taxon>
        <taxon>Autobranchia</taxon>
        <taxon>Pteriomorphia</taxon>
        <taxon>Mytilida</taxon>
        <taxon>Mytiloidea</taxon>
        <taxon>Mytilidae</taxon>
        <taxon>Mytilinae</taxon>
        <taxon>Mytilus</taxon>
    </lineage>
</organism>
<feature type="region of interest" description="Disordered" evidence="1">
    <location>
        <begin position="129"/>
        <end position="187"/>
    </location>
</feature>
<proteinExistence type="predicted"/>
<gene>
    <name evidence="2" type="ORF">MGAL_10B040745</name>
</gene>
<evidence type="ECO:0000256" key="1">
    <source>
        <dbReference type="SAM" id="MobiDB-lite"/>
    </source>
</evidence>
<accession>A0A8B6HQK5</accession>
<dbReference type="Proteomes" id="UP000596742">
    <property type="component" value="Unassembled WGS sequence"/>
</dbReference>
<protein>
    <submittedName>
        <fullName evidence="2">Uncharacterized protein</fullName>
    </submittedName>
</protein>